<sequence length="110" mass="11768">MCRAATATGQALPAATCTRSPAISLSEGSMCLQCPHTYSLASELATFMSSSVLHLCYAAYPRGGKGRRTANFKCIPEQRCCDLKFASQFGQIKGVLGYSPHVTATLRRTS</sequence>
<dbReference type="Proteomes" id="UP000076727">
    <property type="component" value="Unassembled WGS sequence"/>
</dbReference>
<evidence type="ECO:0000313" key="2">
    <source>
        <dbReference type="Proteomes" id="UP000076727"/>
    </source>
</evidence>
<gene>
    <name evidence="1" type="ORF">DAEQUDRAFT_82878</name>
</gene>
<evidence type="ECO:0000313" key="1">
    <source>
        <dbReference type="EMBL" id="KZT72010.1"/>
    </source>
</evidence>
<proteinExistence type="predicted"/>
<accession>A0A165SHR1</accession>
<dbReference type="EMBL" id="KV429043">
    <property type="protein sequence ID" value="KZT72010.1"/>
    <property type="molecule type" value="Genomic_DNA"/>
</dbReference>
<protein>
    <submittedName>
        <fullName evidence="1">Uncharacterized protein</fullName>
    </submittedName>
</protein>
<reference evidence="1 2" key="1">
    <citation type="journal article" date="2016" name="Mol. Biol. Evol.">
        <title>Comparative Genomics of Early-Diverging Mushroom-Forming Fungi Provides Insights into the Origins of Lignocellulose Decay Capabilities.</title>
        <authorList>
            <person name="Nagy L.G."/>
            <person name="Riley R."/>
            <person name="Tritt A."/>
            <person name="Adam C."/>
            <person name="Daum C."/>
            <person name="Floudas D."/>
            <person name="Sun H."/>
            <person name="Yadav J.S."/>
            <person name="Pangilinan J."/>
            <person name="Larsson K.H."/>
            <person name="Matsuura K."/>
            <person name="Barry K."/>
            <person name="Labutti K."/>
            <person name="Kuo R."/>
            <person name="Ohm R.A."/>
            <person name="Bhattacharya S.S."/>
            <person name="Shirouzu T."/>
            <person name="Yoshinaga Y."/>
            <person name="Martin F.M."/>
            <person name="Grigoriev I.V."/>
            <person name="Hibbett D.S."/>
        </authorList>
    </citation>
    <scope>NUCLEOTIDE SEQUENCE [LARGE SCALE GENOMIC DNA]</scope>
    <source>
        <strain evidence="1 2">L-15889</strain>
    </source>
</reference>
<dbReference type="AlphaFoldDB" id="A0A165SHR1"/>
<organism evidence="1 2">
    <name type="scientific">Daedalea quercina L-15889</name>
    <dbReference type="NCBI Taxonomy" id="1314783"/>
    <lineage>
        <taxon>Eukaryota</taxon>
        <taxon>Fungi</taxon>
        <taxon>Dikarya</taxon>
        <taxon>Basidiomycota</taxon>
        <taxon>Agaricomycotina</taxon>
        <taxon>Agaricomycetes</taxon>
        <taxon>Polyporales</taxon>
        <taxon>Fomitopsis</taxon>
    </lineage>
</organism>
<keyword evidence="2" id="KW-1185">Reference proteome</keyword>
<name>A0A165SHR1_9APHY</name>